<protein>
    <submittedName>
        <fullName evidence="8">Flippase GtrA</fullName>
    </submittedName>
</protein>
<evidence type="ECO:0000313" key="8">
    <source>
        <dbReference type="EMBL" id="MDQ0233654.1"/>
    </source>
</evidence>
<dbReference type="InterPro" id="IPR051401">
    <property type="entry name" value="GtrA_CellWall_Glycosyl"/>
</dbReference>
<evidence type="ECO:0000256" key="2">
    <source>
        <dbReference type="ARBA" id="ARBA00009399"/>
    </source>
</evidence>
<feature type="transmembrane region" description="Helical" evidence="6">
    <location>
        <begin position="12"/>
        <end position="33"/>
    </location>
</feature>
<dbReference type="RefSeq" id="WP_307347313.1">
    <property type="nucleotide sequence ID" value="NZ_JAUSUD010000055.1"/>
</dbReference>
<keyword evidence="3 6" id="KW-0812">Transmembrane</keyword>
<evidence type="ECO:0000256" key="6">
    <source>
        <dbReference type="SAM" id="Phobius"/>
    </source>
</evidence>
<dbReference type="EMBL" id="JAUSUD010000055">
    <property type="protein sequence ID" value="MDQ0233654.1"/>
    <property type="molecule type" value="Genomic_DNA"/>
</dbReference>
<dbReference type="PANTHER" id="PTHR38459">
    <property type="entry name" value="PROPHAGE BACTOPRENOL-LINKED GLUCOSE TRANSLOCASE HOMOLOG"/>
    <property type="match status" value="1"/>
</dbReference>
<name>A0ABT9ZN31_9BACI</name>
<keyword evidence="9" id="KW-1185">Reference proteome</keyword>
<evidence type="ECO:0000256" key="3">
    <source>
        <dbReference type="ARBA" id="ARBA00022692"/>
    </source>
</evidence>
<feature type="transmembrane region" description="Helical" evidence="6">
    <location>
        <begin position="71"/>
        <end position="91"/>
    </location>
</feature>
<organism evidence="8 9">
    <name type="scientific">Metabacillus malikii</name>
    <dbReference type="NCBI Taxonomy" id="1504265"/>
    <lineage>
        <taxon>Bacteria</taxon>
        <taxon>Bacillati</taxon>
        <taxon>Bacillota</taxon>
        <taxon>Bacilli</taxon>
        <taxon>Bacillales</taxon>
        <taxon>Bacillaceae</taxon>
        <taxon>Metabacillus</taxon>
    </lineage>
</organism>
<feature type="transmembrane region" description="Helical" evidence="6">
    <location>
        <begin position="39"/>
        <end position="59"/>
    </location>
</feature>
<feature type="transmembrane region" description="Helical" evidence="6">
    <location>
        <begin position="103"/>
        <end position="125"/>
    </location>
</feature>
<dbReference type="Proteomes" id="UP001234495">
    <property type="component" value="Unassembled WGS sequence"/>
</dbReference>
<evidence type="ECO:0000256" key="5">
    <source>
        <dbReference type="ARBA" id="ARBA00023136"/>
    </source>
</evidence>
<dbReference type="Pfam" id="PF04138">
    <property type="entry name" value="GtrA_DPMS_TM"/>
    <property type="match status" value="1"/>
</dbReference>
<accession>A0ABT9ZN31</accession>
<evidence type="ECO:0000313" key="9">
    <source>
        <dbReference type="Proteomes" id="UP001234495"/>
    </source>
</evidence>
<evidence type="ECO:0000256" key="4">
    <source>
        <dbReference type="ARBA" id="ARBA00022989"/>
    </source>
</evidence>
<keyword evidence="5 6" id="KW-0472">Membrane</keyword>
<evidence type="ECO:0000259" key="7">
    <source>
        <dbReference type="Pfam" id="PF04138"/>
    </source>
</evidence>
<proteinExistence type="inferred from homology"/>
<evidence type="ECO:0000256" key="1">
    <source>
        <dbReference type="ARBA" id="ARBA00004141"/>
    </source>
</evidence>
<comment type="caution">
    <text evidence="8">The sequence shown here is derived from an EMBL/GenBank/DDBJ whole genome shotgun (WGS) entry which is preliminary data.</text>
</comment>
<dbReference type="InterPro" id="IPR007267">
    <property type="entry name" value="GtrA_DPMS_TM"/>
</dbReference>
<feature type="domain" description="GtrA/DPMS transmembrane" evidence="7">
    <location>
        <begin position="13"/>
        <end position="132"/>
    </location>
</feature>
<comment type="similarity">
    <text evidence="2">Belongs to the GtrA family.</text>
</comment>
<sequence>MENYLNRISIFSRFLLVGILNTCIGLSIVFLSLHALNMSYWSSTLLGNSVGACFSYILNRNFTFGSNVKNSRAMVLFFFVVSASYLIAYQIGYHSLLIVAEKYSFITEDILIVIAAMLYTCLNYFGQKFIAFKRDN</sequence>
<gene>
    <name evidence="8" type="ORF">J2S19_005009</name>
</gene>
<comment type="subcellular location">
    <subcellularLocation>
        <location evidence="1">Membrane</location>
        <topology evidence="1">Multi-pass membrane protein</topology>
    </subcellularLocation>
</comment>
<keyword evidence="4 6" id="KW-1133">Transmembrane helix</keyword>
<dbReference type="PANTHER" id="PTHR38459:SF1">
    <property type="entry name" value="PROPHAGE BACTOPRENOL-LINKED GLUCOSE TRANSLOCASE HOMOLOG"/>
    <property type="match status" value="1"/>
</dbReference>
<reference evidence="8 9" key="1">
    <citation type="submission" date="2023-07" db="EMBL/GenBank/DDBJ databases">
        <title>Genomic Encyclopedia of Type Strains, Phase IV (KMG-IV): sequencing the most valuable type-strain genomes for metagenomic binning, comparative biology and taxonomic classification.</title>
        <authorList>
            <person name="Goeker M."/>
        </authorList>
    </citation>
    <scope>NUCLEOTIDE SEQUENCE [LARGE SCALE GENOMIC DNA]</scope>
    <source>
        <strain evidence="8 9">DSM 29005</strain>
    </source>
</reference>